<dbReference type="CTD" id="8669"/>
<dbReference type="RefSeq" id="XP_047738630.1">
    <property type="nucleotide sequence ID" value="XM_047882674.1"/>
</dbReference>
<sequence length="126" mass="13994">MMGIKESDTKNALNLEDADLSSAEGLEALGAAVIKKIRDTDRLEKKTYYATFLESFCKELCANLESDDLSKVTASLKALFNEKLKANKPIKGKKKAGDKAKLNTIKKTPGDFTDQYNDMADYDDFI</sequence>
<gene>
    <name evidence="5" type="primary">LOC108668385</name>
</gene>
<dbReference type="PANTHER" id="PTHR21681:SF0">
    <property type="entry name" value="EUKARYOTIC TRANSLATION INITIATION FACTOR 3 SUBUNIT J"/>
    <property type="match status" value="1"/>
</dbReference>
<organism evidence="4 5">
    <name type="scientific">Hyalella azteca</name>
    <name type="common">Amphipod</name>
    <dbReference type="NCBI Taxonomy" id="294128"/>
    <lineage>
        <taxon>Eukaryota</taxon>
        <taxon>Metazoa</taxon>
        <taxon>Ecdysozoa</taxon>
        <taxon>Arthropoda</taxon>
        <taxon>Crustacea</taxon>
        <taxon>Multicrustacea</taxon>
        <taxon>Malacostraca</taxon>
        <taxon>Eumalacostraca</taxon>
        <taxon>Peracarida</taxon>
        <taxon>Amphipoda</taxon>
        <taxon>Senticaudata</taxon>
        <taxon>Talitrida</taxon>
        <taxon>Talitroidea</taxon>
        <taxon>Hyalellidae</taxon>
        <taxon>Hyalella</taxon>
    </lineage>
</organism>
<dbReference type="PANTHER" id="PTHR21681">
    <property type="entry name" value="EUKARYOTIC TRANSLATION INITIATION FACTOR 3 SUBUNIT J"/>
    <property type="match status" value="1"/>
</dbReference>
<keyword evidence="4" id="KW-1185">Reference proteome</keyword>
<keyword evidence="1" id="KW-0963">Cytoplasm</keyword>
<accession>A0A979FNJ3</accession>
<dbReference type="Gene3D" id="1.10.246.60">
    <property type="entry name" value="Eukaryotic translation initiation factor 3 like domains"/>
    <property type="match status" value="1"/>
</dbReference>
<protein>
    <submittedName>
        <fullName evidence="5">Eukaryotic translation initiation factor 3 subunit J</fullName>
    </submittedName>
</protein>
<keyword evidence="3" id="KW-0648">Protein biosynthesis</keyword>
<dbReference type="GeneID" id="108668385"/>
<evidence type="ECO:0000256" key="3">
    <source>
        <dbReference type="ARBA" id="ARBA00022917"/>
    </source>
</evidence>
<dbReference type="KEGG" id="hazt:108668385"/>
<dbReference type="OrthoDB" id="20381at2759"/>
<proteinExistence type="predicted"/>
<evidence type="ECO:0000256" key="1">
    <source>
        <dbReference type="ARBA" id="ARBA00022490"/>
    </source>
</evidence>
<dbReference type="GO" id="GO:0003743">
    <property type="term" value="F:translation initiation factor activity"/>
    <property type="evidence" value="ECO:0007669"/>
    <property type="project" value="UniProtKB-KW"/>
</dbReference>
<keyword evidence="2 5" id="KW-0396">Initiation factor</keyword>
<evidence type="ECO:0000256" key="2">
    <source>
        <dbReference type="ARBA" id="ARBA00022540"/>
    </source>
</evidence>
<evidence type="ECO:0000313" key="4">
    <source>
        <dbReference type="Proteomes" id="UP000694843"/>
    </source>
</evidence>
<dbReference type="InterPro" id="IPR023194">
    <property type="entry name" value="eIF3-like_dom_sf"/>
</dbReference>
<dbReference type="Proteomes" id="UP000694843">
    <property type="component" value="Unplaced"/>
</dbReference>
<evidence type="ECO:0000313" key="5">
    <source>
        <dbReference type="RefSeq" id="XP_047738630.1"/>
    </source>
</evidence>
<dbReference type="AlphaFoldDB" id="A0A979FNJ3"/>
<reference evidence="5" key="1">
    <citation type="submission" date="2025-08" db="UniProtKB">
        <authorList>
            <consortium name="RefSeq"/>
        </authorList>
    </citation>
    <scope>IDENTIFICATION</scope>
    <source>
        <tissue evidence="5">Whole organism</tissue>
    </source>
</reference>
<dbReference type="InterPro" id="IPR013906">
    <property type="entry name" value="eIF3j"/>
</dbReference>
<dbReference type="Pfam" id="PF08597">
    <property type="entry name" value="eIF3_subunit"/>
    <property type="match status" value="1"/>
</dbReference>
<dbReference type="GO" id="GO:0005852">
    <property type="term" value="C:eukaryotic translation initiation factor 3 complex"/>
    <property type="evidence" value="ECO:0007669"/>
    <property type="project" value="InterPro"/>
</dbReference>
<name>A0A979FNJ3_HYAAZ</name>